<name>A0A915KUK5_ROMCU</name>
<evidence type="ECO:0000313" key="1">
    <source>
        <dbReference type="Proteomes" id="UP000887565"/>
    </source>
</evidence>
<dbReference type="WBParaSite" id="nRc.2.0.1.t42156-RA">
    <property type="protein sequence ID" value="nRc.2.0.1.t42156-RA"/>
    <property type="gene ID" value="nRc.2.0.1.g42156"/>
</dbReference>
<sequence length="89" mass="10167">MYSRQCAPTWLDVRQACRPASVHVHRRRCVPVVLGPCHYHMAGYRIAKSIGQIGDLYSPKWQQSNDRSAKHFVSLLAICQPCSKPRLMC</sequence>
<proteinExistence type="predicted"/>
<accession>A0A915KUK5</accession>
<reference evidence="2" key="1">
    <citation type="submission" date="2022-11" db="UniProtKB">
        <authorList>
            <consortium name="WormBaseParasite"/>
        </authorList>
    </citation>
    <scope>IDENTIFICATION</scope>
</reference>
<dbReference type="AlphaFoldDB" id="A0A915KUK5"/>
<organism evidence="1 2">
    <name type="scientific">Romanomermis culicivorax</name>
    <name type="common">Nematode worm</name>
    <dbReference type="NCBI Taxonomy" id="13658"/>
    <lineage>
        <taxon>Eukaryota</taxon>
        <taxon>Metazoa</taxon>
        <taxon>Ecdysozoa</taxon>
        <taxon>Nematoda</taxon>
        <taxon>Enoplea</taxon>
        <taxon>Dorylaimia</taxon>
        <taxon>Mermithida</taxon>
        <taxon>Mermithoidea</taxon>
        <taxon>Mermithidae</taxon>
        <taxon>Romanomermis</taxon>
    </lineage>
</organism>
<evidence type="ECO:0000313" key="2">
    <source>
        <dbReference type="WBParaSite" id="nRc.2.0.1.t42156-RA"/>
    </source>
</evidence>
<protein>
    <submittedName>
        <fullName evidence="2">Uncharacterized protein</fullName>
    </submittedName>
</protein>
<dbReference type="Proteomes" id="UP000887565">
    <property type="component" value="Unplaced"/>
</dbReference>
<keyword evidence="1" id="KW-1185">Reference proteome</keyword>